<proteinExistence type="predicted"/>
<feature type="non-terminal residue" evidence="2">
    <location>
        <position position="1"/>
    </location>
</feature>
<dbReference type="EMBL" id="QWIQ01000322">
    <property type="protein sequence ID" value="RMY94091.1"/>
    <property type="molecule type" value="Genomic_DNA"/>
</dbReference>
<evidence type="ECO:0000313" key="2">
    <source>
        <dbReference type="EMBL" id="RMY94091.1"/>
    </source>
</evidence>
<feature type="region of interest" description="Disordered" evidence="1">
    <location>
        <begin position="31"/>
        <end position="123"/>
    </location>
</feature>
<dbReference type="Proteomes" id="UP000281468">
    <property type="component" value="Unassembled WGS sequence"/>
</dbReference>
<evidence type="ECO:0000313" key="3">
    <source>
        <dbReference type="Proteomes" id="UP000281468"/>
    </source>
</evidence>
<dbReference type="VEuPathDB" id="FungiDB:BTJ68_13518"/>
<accession>A0A3M7G0E2</accession>
<name>A0A3M7G0E2_HORWE</name>
<sequence>HIDPHAHSIQHYYSNSNTNSSVLIIINNRKTKAMRPTASTASTRTRHQQPRDNLFAPNLSRRPTARSTPKLDDEVLADPESEAEAAAAAAAQRQRQTRRARQGSPESRLAGGKARVKTEELPEVEEEEVVGEIVNRREDGGYLLGVSAGNEALAQHLFAPELKAELEVAETDAQDAANARSYWTSGVALGGRGSKKMEEEFDEIAPTLMVRLREQAMQKIESERWMYEPLDRYQAQLH</sequence>
<dbReference type="AlphaFoldDB" id="A0A3M7G0E2"/>
<reference evidence="2 3" key="1">
    <citation type="journal article" date="2018" name="BMC Genomics">
        <title>Genomic evidence for intraspecific hybridization in a clonal and extremely halotolerant yeast.</title>
        <authorList>
            <person name="Gostincar C."/>
            <person name="Stajich J.E."/>
            <person name="Zupancic J."/>
            <person name="Zalar P."/>
            <person name="Gunde-Cimerman N."/>
        </authorList>
    </citation>
    <scope>NUCLEOTIDE SEQUENCE [LARGE SCALE GENOMIC DNA]</scope>
    <source>
        <strain evidence="2 3">EXF-171</strain>
    </source>
</reference>
<evidence type="ECO:0000256" key="1">
    <source>
        <dbReference type="SAM" id="MobiDB-lite"/>
    </source>
</evidence>
<feature type="compositionally biased region" description="Low complexity" evidence="1">
    <location>
        <begin position="84"/>
        <end position="94"/>
    </location>
</feature>
<comment type="caution">
    <text evidence="2">The sequence shown here is derived from an EMBL/GenBank/DDBJ whole genome shotgun (WGS) entry which is preliminary data.</text>
</comment>
<organism evidence="2 3">
    <name type="scientific">Hortaea werneckii</name>
    <name type="common">Black yeast</name>
    <name type="synonym">Cladosporium werneckii</name>
    <dbReference type="NCBI Taxonomy" id="91943"/>
    <lineage>
        <taxon>Eukaryota</taxon>
        <taxon>Fungi</taxon>
        <taxon>Dikarya</taxon>
        <taxon>Ascomycota</taxon>
        <taxon>Pezizomycotina</taxon>
        <taxon>Dothideomycetes</taxon>
        <taxon>Dothideomycetidae</taxon>
        <taxon>Mycosphaerellales</taxon>
        <taxon>Teratosphaeriaceae</taxon>
        <taxon>Hortaea</taxon>
    </lineage>
</organism>
<protein>
    <submittedName>
        <fullName evidence="2">Uncharacterized protein</fullName>
    </submittedName>
</protein>
<gene>
    <name evidence="2" type="ORF">D0862_09065</name>
</gene>
<feature type="compositionally biased region" description="Acidic residues" evidence="1">
    <location>
        <begin position="74"/>
        <end position="83"/>
    </location>
</feature>